<dbReference type="InterPro" id="IPR000209">
    <property type="entry name" value="Peptidase_S8/S53_dom"/>
</dbReference>
<accession>A0A1Z4JT30</accession>
<geneLocation type="plasmid" evidence="6">
    <name>plasmid2</name>
</geneLocation>
<dbReference type="PRINTS" id="PR00723">
    <property type="entry name" value="SUBTILISIN"/>
</dbReference>
<dbReference type="Gene3D" id="3.40.50.200">
    <property type="entry name" value="Peptidase S8/S53 domain"/>
    <property type="match status" value="1"/>
</dbReference>
<feature type="domain" description="Peptidase S8/S53" evidence="5">
    <location>
        <begin position="319"/>
        <end position="644"/>
    </location>
</feature>
<dbReference type="AlphaFoldDB" id="A0A1Z4JT30"/>
<keyword evidence="3" id="KW-0720">Serine protease</keyword>
<dbReference type="GO" id="GO:0006508">
    <property type="term" value="P:proteolysis"/>
    <property type="evidence" value="ECO:0007669"/>
    <property type="project" value="UniProtKB-KW"/>
</dbReference>
<evidence type="ECO:0000256" key="3">
    <source>
        <dbReference type="ARBA" id="ARBA00022825"/>
    </source>
</evidence>
<feature type="region of interest" description="Disordered" evidence="4">
    <location>
        <begin position="25"/>
        <end position="46"/>
    </location>
</feature>
<dbReference type="InterPro" id="IPR034074">
    <property type="entry name" value="Y4bN_pept_dom"/>
</dbReference>
<keyword evidence="6" id="KW-0614">Plasmid</keyword>
<sequence>MPNASQQFPHIFLKFVKSGTAASGGFPRPTQQSLANKGDAGGHGGRLKTSVSSIVLDWQTVREQRSQEGKPDLPDAAPLILKVDPQAFDADKLKSFGIEVILELEDGYIIGASADAGLTQLQEKIEKFMREEYGSGRVAQIYEVLEGRLGRLEYILSEELMARWDQIKDDDSYIVEVGVACVGLTSQFSDHPRRTEGETDDHYAQRIARWSDRRQQTEQEWNELLWKRQDDFLDFIQNYQHEIIQDASWDDRSHVALLPDSFSCVIEITGKGLKDVVINFPFVFDVSEPDQFAEPTIDVPFLPTPEPAFMLEPPSLLAPKVCVIDSGMQEQHQYLASAIDTVHSQCWIPGESHRTSDDVTGGGHGTRVAGAVLYPRELPKSGSHSAVCWLQNARVLNRDGIVPKKLNLSEVLNEIVEFYYNRTGTRIFNHSITGSVPCRLQYMSAWAAEIDYLTWRNDILFILAAGNIPIYRGIELGLSRRTIYEHFEAGLSYPEYLLKSSSRIANPAQSFQALTVGSISHTTYEVPPIQSIAKEDYPSAFSCSGYGIWDSIKPDVVEYGGDLAIDSGQPPSFPNIPELCPELVRSTTGGAPLSDQGAVGTSYAAPKVAHIAAVLAATFPQASCLLYRALIVHSARLPKWTNSSNEKLAQAIQMMGYGLPNLERALGNAPNRITLVTNEDVLISARQAHIYQVQLPPELQSLASEYDVLIEITLSYKAEPRRTRRNKRKYLSTWLHWQCSQKGESSDKFLERVLNDYEAQEDEEGGDGDFAWTLGQQKNYGKMRNISRGTGTVQKDWAIVQPDKLREAFCIAVVGHKGWNNDPTALVPYSLAVSFEVMDANVQVYTSFVEAQVPLQEQAQLEIQQKVIF</sequence>
<evidence type="ECO:0000313" key="7">
    <source>
        <dbReference type="Proteomes" id="UP000217895"/>
    </source>
</evidence>
<evidence type="ECO:0000259" key="5">
    <source>
        <dbReference type="Pfam" id="PF00082"/>
    </source>
</evidence>
<keyword evidence="2" id="KW-0378">Hydrolase</keyword>
<protein>
    <recommendedName>
        <fullName evidence="5">Peptidase S8/S53 domain-containing protein</fullName>
    </recommendedName>
</protein>
<organism evidence="6 7">
    <name type="scientific">Leptolyngbya boryana NIES-2135</name>
    <dbReference type="NCBI Taxonomy" id="1973484"/>
    <lineage>
        <taxon>Bacteria</taxon>
        <taxon>Bacillati</taxon>
        <taxon>Cyanobacteriota</taxon>
        <taxon>Cyanophyceae</taxon>
        <taxon>Leptolyngbyales</taxon>
        <taxon>Leptolyngbyaceae</taxon>
        <taxon>Leptolyngbya group</taxon>
        <taxon>Leptolyngbya</taxon>
    </lineage>
</organism>
<dbReference type="InterPro" id="IPR015500">
    <property type="entry name" value="Peptidase_S8_subtilisin-rel"/>
</dbReference>
<gene>
    <name evidence="6" type="ORF">NIES2135_66750</name>
</gene>
<dbReference type="EMBL" id="AP018205">
    <property type="protein sequence ID" value="BAY59798.1"/>
    <property type="molecule type" value="Genomic_DNA"/>
</dbReference>
<name>A0A1Z4JT30_LEPBY</name>
<evidence type="ECO:0000256" key="1">
    <source>
        <dbReference type="ARBA" id="ARBA00022670"/>
    </source>
</evidence>
<dbReference type="InterPro" id="IPR036852">
    <property type="entry name" value="Peptidase_S8/S53_dom_sf"/>
</dbReference>
<dbReference type="SUPFAM" id="SSF52743">
    <property type="entry name" value="Subtilisin-like"/>
    <property type="match status" value="1"/>
</dbReference>
<keyword evidence="1" id="KW-0645">Protease</keyword>
<keyword evidence="7" id="KW-1185">Reference proteome</keyword>
<evidence type="ECO:0000256" key="2">
    <source>
        <dbReference type="ARBA" id="ARBA00022801"/>
    </source>
</evidence>
<dbReference type="Proteomes" id="UP000217895">
    <property type="component" value="Plasmid Plasmid2 dna"/>
</dbReference>
<dbReference type="Pfam" id="PF00082">
    <property type="entry name" value="Peptidase_S8"/>
    <property type="match status" value="1"/>
</dbReference>
<proteinExistence type="predicted"/>
<dbReference type="CDD" id="cd04847">
    <property type="entry name" value="Peptidases_S8_Subtilisin_like_2"/>
    <property type="match status" value="1"/>
</dbReference>
<evidence type="ECO:0000313" key="6">
    <source>
        <dbReference type="EMBL" id="BAY59798.1"/>
    </source>
</evidence>
<evidence type="ECO:0000256" key="4">
    <source>
        <dbReference type="SAM" id="MobiDB-lite"/>
    </source>
</evidence>
<dbReference type="GO" id="GO:0004252">
    <property type="term" value="F:serine-type endopeptidase activity"/>
    <property type="evidence" value="ECO:0007669"/>
    <property type="project" value="InterPro"/>
</dbReference>
<reference evidence="6 7" key="1">
    <citation type="submission" date="2017-06" db="EMBL/GenBank/DDBJ databases">
        <title>Genome sequencing of cyanobaciteial culture collection at National Institute for Environmental Studies (NIES).</title>
        <authorList>
            <person name="Hirose Y."/>
            <person name="Shimura Y."/>
            <person name="Fujisawa T."/>
            <person name="Nakamura Y."/>
            <person name="Kawachi M."/>
        </authorList>
    </citation>
    <scope>NUCLEOTIDE SEQUENCE [LARGE SCALE GENOMIC DNA]</scope>
    <source>
        <strain evidence="6 7">NIES-2135</strain>
        <plasmid evidence="7">Plasmid Plasmid2 dna</plasmid>
    </source>
</reference>